<gene>
    <name evidence="1" type="ORF">GLW08_08190</name>
</gene>
<dbReference type="Proteomes" id="UP000466692">
    <property type="component" value="Unassembled WGS sequence"/>
</dbReference>
<protein>
    <submittedName>
        <fullName evidence="1">Uncharacterized protein</fullName>
    </submittedName>
</protein>
<accession>A0ACC7VF44</accession>
<reference evidence="1" key="1">
    <citation type="submission" date="2019-11" db="EMBL/GenBank/DDBJ databases">
        <title>Genome sequences of 17 halophilic strains isolated from different environments.</title>
        <authorList>
            <person name="Furrow R.E."/>
        </authorList>
    </citation>
    <scope>NUCLEOTIDE SEQUENCE</scope>
    <source>
        <strain evidence="1">22510_22_Filter</strain>
    </source>
</reference>
<evidence type="ECO:0000313" key="1">
    <source>
        <dbReference type="EMBL" id="MYL53317.1"/>
    </source>
</evidence>
<comment type="caution">
    <text evidence="1">The sequence shown here is derived from an EMBL/GenBank/DDBJ whole genome shotgun (WGS) entry which is preliminary data.</text>
</comment>
<sequence>MEQTKKARISEIIDEISALEKPLHELSTGQRTIPETKRELDILYNAGKDLRAFDEKEVSLLGQKTIEFHSTLKQFRLAIHKYKPKHKKVRKQSQRLLDVAKQVGEIEQRVLKIIETEEV</sequence>
<name>A0ACC7VF44_9BACI</name>
<organism evidence="1 2">
    <name type="scientific">Pontibacillus yanchengensis</name>
    <dbReference type="NCBI Taxonomy" id="462910"/>
    <lineage>
        <taxon>Bacteria</taxon>
        <taxon>Bacillati</taxon>
        <taxon>Bacillota</taxon>
        <taxon>Bacilli</taxon>
        <taxon>Bacillales</taxon>
        <taxon>Bacillaceae</taxon>
        <taxon>Pontibacillus</taxon>
    </lineage>
</organism>
<proteinExistence type="predicted"/>
<keyword evidence="2" id="KW-1185">Reference proteome</keyword>
<evidence type="ECO:0000313" key="2">
    <source>
        <dbReference type="Proteomes" id="UP000466692"/>
    </source>
</evidence>
<dbReference type="EMBL" id="WMEU01000002">
    <property type="protein sequence ID" value="MYL53317.1"/>
    <property type="molecule type" value="Genomic_DNA"/>
</dbReference>